<dbReference type="STRING" id="537013.CLOSTMETH_03938"/>
<dbReference type="AlphaFoldDB" id="C0EJ85"/>
<evidence type="ECO:0000313" key="2">
    <source>
        <dbReference type="Proteomes" id="UP000003340"/>
    </source>
</evidence>
<comment type="caution">
    <text evidence="1">The sequence shown here is derived from an EMBL/GenBank/DDBJ whole genome shotgun (WGS) entry which is preliminary data.</text>
</comment>
<organism evidence="1 2">
    <name type="scientific">[Clostridium] methylpentosum DSM 5476</name>
    <dbReference type="NCBI Taxonomy" id="537013"/>
    <lineage>
        <taxon>Bacteria</taxon>
        <taxon>Bacillati</taxon>
        <taxon>Bacillota</taxon>
        <taxon>Clostridia</taxon>
        <taxon>Eubacteriales</taxon>
        <taxon>Oscillospiraceae</taxon>
        <taxon>Oscillospiraceae incertae sedis</taxon>
    </lineage>
</organism>
<gene>
    <name evidence="1" type="ORF">CLOSTMETH_03938</name>
</gene>
<sequence length="55" mass="6465">MFSFILPLSARFVNVLVYHNSSFFTISVSLAQRTQKPMILLFRCAIREIFQKKIL</sequence>
<name>C0EJ85_9FIRM</name>
<proteinExistence type="predicted"/>
<protein>
    <submittedName>
        <fullName evidence="1">Uncharacterized protein</fullName>
    </submittedName>
</protein>
<reference evidence="1 2" key="1">
    <citation type="submission" date="2009-01" db="EMBL/GenBank/DDBJ databases">
        <authorList>
            <person name="Fulton L."/>
            <person name="Clifton S."/>
            <person name="Fulton B."/>
            <person name="Xu J."/>
            <person name="Minx P."/>
            <person name="Pepin K.H."/>
            <person name="Johnson M."/>
            <person name="Bhonagiri V."/>
            <person name="Nash W.E."/>
            <person name="Mardis E.R."/>
            <person name="Wilson R.K."/>
        </authorList>
    </citation>
    <scope>NUCLEOTIDE SEQUENCE [LARGE SCALE GENOMIC DNA]</scope>
    <source>
        <strain evidence="1 2">DSM 5476</strain>
    </source>
</reference>
<keyword evidence="2" id="KW-1185">Reference proteome</keyword>
<dbReference type="EMBL" id="ACEC01000136">
    <property type="protein sequence ID" value="EEG28550.1"/>
    <property type="molecule type" value="Genomic_DNA"/>
</dbReference>
<evidence type="ECO:0000313" key="1">
    <source>
        <dbReference type="EMBL" id="EEG28550.1"/>
    </source>
</evidence>
<dbReference type="Proteomes" id="UP000003340">
    <property type="component" value="Unassembled WGS sequence"/>
</dbReference>
<accession>C0EJ85</accession>
<dbReference type="HOGENOM" id="CLU_3024040_0_0_9"/>
<reference evidence="1 2" key="2">
    <citation type="submission" date="2009-02" db="EMBL/GenBank/DDBJ databases">
        <title>Draft genome sequence of Clostridium methylpentosum (DSM 5476).</title>
        <authorList>
            <person name="Sudarsanam P."/>
            <person name="Ley R."/>
            <person name="Guruge J."/>
            <person name="Turnbaugh P.J."/>
            <person name="Mahowald M."/>
            <person name="Liep D."/>
            <person name="Gordon J."/>
        </authorList>
    </citation>
    <scope>NUCLEOTIDE SEQUENCE [LARGE SCALE GENOMIC DNA]</scope>
    <source>
        <strain evidence="1 2">DSM 5476</strain>
    </source>
</reference>